<dbReference type="AlphaFoldDB" id="W2TQZ9"/>
<reference evidence="2" key="1">
    <citation type="journal article" date="2014" name="Nat. Genet.">
        <title>Genome of the human hookworm Necator americanus.</title>
        <authorList>
            <person name="Tang Y.T."/>
            <person name="Gao X."/>
            <person name="Rosa B.A."/>
            <person name="Abubucker S."/>
            <person name="Hallsworth-Pepin K."/>
            <person name="Martin J."/>
            <person name="Tyagi R."/>
            <person name="Heizer E."/>
            <person name="Zhang X."/>
            <person name="Bhonagiri-Palsikar V."/>
            <person name="Minx P."/>
            <person name="Warren W.C."/>
            <person name="Wang Q."/>
            <person name="Zhan B."/>
            <person name="Hotez P.J."/>
            <person name="Sternberg P.W."/>
            <person name="Dougall A."/>
            <person name="Gaze S.T."/>
            <person name="Mulvenna J."/>
            <person name="Sotillo J."/>
            <person name="Ranganathan S."/>
            <person name="Rabelo E.M."/>
            <person name="Wilson R.K."/>
            <person name="Felgner P.L."/>
            <person name="Bethony J."/>
            <person name="Hawdon J.M."/>
            <person name="Gasser R.B."/>
            <person name="Loukas A."/>
            <person name="Mitreva M."/>
        </authorList>
    </citation>
    <scope>NUCLEOTIDE SEQUENCE [LARGE SCALE GENOMIC DNA]</scope>
</reference>
<name>W2TQZ9_NECAM</name>
<accession>W2TQZ9</accession>
<evidence type="ECO:0000313" key="1">
    <source>
        <dbReference type="EMBL" id="ETN84104.1"/>
    </source>
</evidence>
<protein>
    <submittedName>
        <fullName evidence="1">Uncharacterized protein</fullName>
    </submittedName>
</protein>
<gene>
    <name evidence="1" type="ORF">NECAME_07052</name>
</gene>
<dbReference type="Proteomes" id="UP000053676">
    <property type="component" value="Unassembled WGS sequence"/>
</dbReference>
<dbReference type="KEGG" id="nai:NECAME_07052"/>
<keyword evidence="2" id="KW-1185">Reference proteome</keyword>
<dbReference type="EMBL" id="KI658023">
    <property type="protein sequence ID" value="ETN84104.1"/>
    <property type="molecule type" value="Genomic_DNA"/>
</dbReference>
<organism evidence="1 2">
    <name type="scientific">Necator americanus</name>
    <name type="common">Human hookworm</name>
    <dbReference type="NCBI Taxonomy" id="51031"/>
    <lineage>
        <taxon>Eukaryota</taxon>
        <taxon>Metazoa</taxon>
        <taxon>Ecdysozoa</taxon>
        <taxon>Nematoda</taxon>
        <taxon>Chromadorea</taxon>
        <taxon>Rhabditida</taxon>
        <taxon>Rhabditina</taxon>
        <taxon>Rhabditomorpha</taxon>
        <taxon>Strongyloidea</taxon>
        <taxon>Ancylostomatidae</taxon>
        <taxon>Bunostominae</taxon>
        <taxon>Necator</taxon>
    </lineage>
</organism>
<sequence>MDFAFFISYGRDVHKTNQETLPDKPGNMQCLAKWKQLIYGLINDVHRFRRGIRLSGPFYLVKQSHHDKEERNCSKIQMRIRSIRLQNGLMMYVPKEEVM</sequence>
<proteinExistence type="predicted"/>
<evidence type="ECO:0000313" key="2">
    <source>
        <dbReference type="Proteomes" id="UP000053676"/>
    </source>
</evidence>